<protein>
    <recommendedName>
        <fullName evidence="1">2EXR domain-containing protein</fullName>
    </recommendedName>
</protein>
<comment type="caution">
    <text evidence="2">The sequence shown here is derived from an EMBL/GenBank/DDBJ whole genome shotgun (WGS) entry which is preliminary data.</text>
</comment>
<accession>A0A9P4MCS6</accession>
<dbReference type="AlphaFoldDB" id="A0A9P4MCS6"/>
<feature type="domain" description="2EXR" evidence="1">
    <location>
        <begin position="6"/>
        <end position="100"/>
    </location>
</feature>
<reference evidence="2" key="1">
    <citation type="journal article" date="2020" name="Stud. Mycol.">
        <title>101 Dothideomycetes genomes: a test case for predicting lifestyles and emergence of pathogens.</title>
        <authorList>
            <person name="Haridas S."/>
            <person name="Albert R."/>
            <person name="Binder M."/>
            <person name="Bloem J."/>
            <person name="Labutti K."/>
            <person name="Salamov A."/>
            <person name="Andreopoulos B."/>
            <person name="Baker S."/>
            <person name="Barry K."/>
            <person name="Bills G."/>
            <person name="Bluhm B."/>
            <person name="Cannon C."/>
            <person name="Castanera R."/>
            <person name="Culley D."/>
            <person name="Daum C."/>
            <person name="Ezra D."/>
            <person name="Gonzalez J."/>
            <person name="Henrissat B."/>
            <person name="Kuo A."/>
            <person name="Liang C."/>
            <person name="Lipzen A."/>
            <person name="Lutzoni F."/>
            <person name="Magnuson J."/>
            <person name="Mondo S."/>
            <person name="Nolan M."/>
            <person name="Ohm R."/>
            <person name="Pangilinan J."/>
            <person name="Park H.-J."/>
            <person name="Ramirez L."/>
            <person name="Alfaro M."/>
            <person name="Sun H."/>
            <person name="Tritt A."/>
            <person name="Yoshinaga Y."/>
            <person name="Zwiers L.-H."/>
            <person name="Turgeon B."/>
            <person name="Goodwin S."/>
            <person name="Spatafora J."/>
            <person name="Crous P."/>
            <person name="Grigoriev I."/>
        </authorList>
    </citation>
    <scope>NUCLEOTIDE SEQUENCE</scope>
    <source>
        <strain evidence="2">CBS 260.36</strain>
    </source>
</reference>
<gene>
    <name evidence="2" type="ORF">K461DRAFT_271998</name>
</gene>
<evidence type="ECO:0000259" key="1">
    <source>
        <dbReference type="Pfam" id="PF20150"/>
    </source>
</evidence>
<dbReference type="Pfam" id="PF20150">
    <property type="entry name" value="2EXR"/>
    <property type="match status" value="1"/>
</dbReference>
<evidence type="ECO:0000313" key="2">
    <source>
        <dbReference type="EMBL" id="KAF2148513.1"/>
    </source>
</evidence>
<organism evidence="2 3">
    <name type="scientific">Myriangium duriaei CBS 260.36</name>
    <dbReference type="NCBI Taxonomy" id="1168546"/>
    <lineage>
        <taxon>Eukaryota</taxon>
        <taxon>Fungi</taxon>
        <taxon>Dikarya</taxon>
        <taxon>Ascomycota</taxon>
        <taxon>Pezizomycotina</taxon>
        <taxon>Dothideomycetes</taxon>
        <taxon>Dothideomycetidae</taxon>
        <taxon>Myriangiales</taxon>
        <taxon>Myriangiaceae</taxon>
        <taxon>Myriangium</taxon>
    </lineage>
</organism>
<dbReference type="InterPro" id="IPR045518">
    <property type="entry name" value="2EXR"/>
</dbReference>
<name>A0A9P4MCS6_9PEZI</name>
<keyword evidence="3" id="KW-1185">Reference proteome</keyword>
<dbReference type="EMBL" id="ML996093">
    <property type="protein sequence ID" value="KAF2148513.1"/>
    <property type="molecule type" value="Genomic_DNA"/>
</dbReference>
<evidence type="ECO:0000313" key="3">
    <source>
        <dbReference type="Proteomes" id="UP000799439"/>
    </source>
</evidence>
<proteinExistence type="predicted"/>
<dbReference type="Proteomes" id="UP000799439">
    <property type="component" value="Unassembled WGS sequence"/>
</dbReference>
<dbReference type="OrthoDB" id="3546385at2759"/>
<sequence>MSLPSFAPFPILPPELRRNIWQEALLEYIKPAFYGWERDLWQPQHDLSDRLSSSSDDANTCPVLRYRHDLLKGISIKIPLAYVNHEARSETMLAVREHNISITYSQADEETRLAVIKHNTSIGHSPPDEIFEPVFVRPFNPEMDVLTVHFHGFPPFFHSEVLGAMESMYPDEEEIDYQSAIKFIALGEPHLQCEHTNMGQGLMQALEFHENIRVLYIIIGGDWKNRFDQAGDIGPDVGTYCWMADAGRFNFESAGLAGDTALKRMSIVHPHHGCAESARDCTHLERIEKAIERIATAFTEQRMKEFTIRIVLNTYTDSVILRPPWLDSDPD</sequence>